<sequence length="137" mass="15634">MISNDNLINREEQQPITITSVHYVEDMDGDVEKNRKNQSKKLKTCGQQQSDKLNNEAINTNNNCGVKRSPFGILSRANRLLIMLGMTFFYFLIELVFGYVSHSMALIADSFHMMSDVMALTIAFGCLKKCQKYIWLG</sequence>
<accession>A0ACB0ZI94</accession>
<comment type="caution">
    <text evidence="1">The sequence shown here is derived from an EMBL/GenBank/DDBJ whole genome shotgun (WGS) entry which is preliminary data.</text>
</comment>
<organism evidence="1 2">
    <name type="scientific">Meloidogyne enterolobii</name>
    <name type="common">Root-knot nematode worm</name>
    <name type="synonym">Meloidogyne mayaguensis</name>
    <dbReference type="NCBI Taxonomy" id="390850"/>
    <lineage>
        <taxon>Eukaryota</taxon>
        <taxon>Metazoa</taxon>
        <taxon>Ecdysozoa</taxon>
        <taxon>Nematoda</taxon>
        <taxon>Chromadorea</taxon>
        <taxon>Rhabditida</taxon>
        <taxon>Tylenchina</taxon>
        <taxon>Tylenchomorpha</taxon>
        <taxon>Tylenchoidea</taxon>
        <taxon>Meloidogynidae</taxon>
        <taxon>Meloidogyninae</taxon>
        <taxon>Meloidogyne</taxon>
    </lineage>
</organism>
<name>A0ACB0ZI94_MELEN</name>
<evidence type="ECO:0000313" key="1">
    <source>
        <dbReference type="EMBL" id="CAK5078792.1"/>
    </source>
</evidence>
<keyword evidence="2" id="KW-1185">Reference proteome</keyword>
<evidence type="ECO:0000313" key="2">
    <source>
        <dbReference type="Proteomes" id="UP001497535"/>
    </source>
</evidence>
<gene>
    <name evidence="1" type="ORF">MENTE1834_LOCUS25864</name>
</gene>
<proteinExistence type="predicted"/>
<dbReference type="Proteomes" id="UP001497535">
    <property type="component" value="Unassembled WGS sequence"/>
</dbReference>
<dbReference type="EMBL" id="CAVMJV010000036">
    <property type="protein sequence ID" value="CAK5078792.1"/>
    <property type="molecule type" value="Genomic_DNA"/>
</dbReference>
<protein>
    <submittedName>
        <fullName evidence="1">Uncharacterized protein</fullName>
    </submittedName>
</protein>
<reference evidence="1" key="1">
    <citation type="submission" date="2023-11" db="EMBL/GenBank/DDBJ databases">
        <authorList>
            <person name="Poullet M."/>
        </authorList>
    </citation>
    <scope>NUCLEOTIDE SEQUENCE</scope>
    <source>
        <strain evidence="1">E1834</strain>
    </source>
</reference>